<feature type="compositionally biased region" description="Basic and acidic residues" evidence="5">
    <location>
        <begin position="453"/>
        <end position="466"/>
    </location>
</feature>
<feature type="compositionally biased region" description="Low complexity" evidence="5">
    <location>
        <begin position="551"/>
        <end position="562"/>
    </location>
</feature>
<feature type="region of interest" description="Disordered" evidence="5">
    <location>
        <begin position="31"/>
        <end position="63"/>
    </location>
</feature>
<dbReference type="EMBL" id="JAAARO010000014">
    <property type="protein sequence ID" value="KAF5737059.1"/>
    <property type="molecule type" value="Genomic_DNA"/>
</dbReference>
<evidence type="ECO:0000259" key="6">
    <source>
        <dbReference type="Pfam" id="PF05182"/>
    </source>
</evidence>
<feature type="compositionally biased region" description="Basic and acidic residues" evidence="5">
    <location>
        <begin position="1157"/>
        <end position="1170"/>
    </location>
</feature>
<dbReference type="InterPro" id="IPR044976">
    <property type="entry name" value="FIPS5/FIPS3-like"/>
</dbReference>
<sequence length="1197" mass="136500">MDIYEDDFGDLYADVEVQACSAINAISFPASLSAKVEGEEGPDEKTSELNPEHKSNSASDLNKLDSIADEPACIGDVEADGSDSDDDLNIVLNDDDDCQRVLVGRKDGIDRCEDDDGEEFVTKEVKEGGRSGLGRSKKGLNGYGCDKAFKGGYNLQYTQYKHARLHGLAFPSNTKATELVGLASGFSMPSGGDWEANGCNQQKSLLLSHASDTRTAANLVVPQCRYGFSLPWYRTILDVNIDAFEQKPWRHPGVDITDYFNFDFNEDSWKQYCSSLAFSEYKQENVDQENEDGVGPSASFDDSKERHVNLPKGRAISVRGSSGERQPSMDVRQPRNLNSDVVIQIPLHDSAEDSCGSGKEQLDITNGAVHEASEYEEPNVDDNKDIHSSGRADQLLVLEGNMRSSSGCFALKRCSKSTTGFDQMSMNPDYHGTDLDDDVDGYSHENLNSHASEGIEKDIEGVKNTKGEVGGKTCRSDPCITETDLSPGDRSHFSPTSSCFSGDSEASKDSVRGDLEEPGSPLRRPSLNSNSELLDSVTSSRKNNIRNGTESKPYYSKKYSRSRSPFQEKQKCRIRGINKHAKRHIYLDSDEDAFLMSDAEDLHQRDYSSVDCDRRMERLTDFHSYDREVFLHDRLTETSCGHGSGRSADGYRQTFHTKYPRRKVHQNFRGGMDRHVRKYWDEKEDYHESSIVDDADNRDHNWHHGGRRLSAENRIYRMYGRSRELVSRHSSAFKERETQCRGGRLSDRKRTEFRHCLLEYKHEDYFMPEKYGARISLADERRDALDKSYRTFTPSVEREVNMSGQRGRYVEDSSLDLDGSWRGEIGDEHWGHQDHQSLSSWFHQKPGTDIRGTWHDTMSSRNETDTYRRYRRYTLNEEDRNGGPFGSFNEATDSEVRTIYHDDNVNGVKRKYSWRSKTLHSVDDKSMRHGYNEVHAEEPFYSHENSPAVERFSDRCRYANGRILKLERPRRKMIREGSSANSVNRHSIISYRSEQEQTVLNCRESVGLNVGEGKSGRYSDRRSLICNGRFDKKVMNFSKELTASMDFNECRSGKEIQTDAAETVINQRKDQLHGEFPVPEPSADMDIEEGQIITEQNMEDHFMVKHDTKYAAQTENMKKRMLRDENAFDGSKDARGYDNQHILETLAKMEKRRERFKIPVPLKKEPEKPSEPQSELMVDAAEIRQQRPARKRRWGGS</sequence>
<feature type="compositionally biased region" description="Basic and acidic residues" evidence="5">
    <location>
        <begin position="43"/>
        <end position="55"/>
    </location>
</feature>
<feature type="compositionally biased region" description="Basic and acidic residues" evidence="5">
    <location>
        <begin position="505"/>
        <end position="515"/>
    </location>
</feature>
<feature type="domain" description="Pre-mRNA polyadenylation factor Fip1" evidence="6">
    <location>
        <begin position="238"/>
        <end position="275"/>
    </location>
</feature>
<name>A0A7J7CSW9_TRIWF</name>
<dbReference type="GO" id="GO:0005634">
    <property type="term" value="C:nucleus"/>
    <property type="evidence" value="ECO:0007669"/>
    <property type="project" value="UniProtKB-SubCell"/>
</dbReference>
<dbReference type="OrthoDB" id="1917198at2759"/>
<evidence type="ECO:0000313" key="8">
    <source>
        <dbReference type="Proteomes" id="UP000593562"/>
    </source>
</evidence>
<comment type="caution">
    <text evidence="7">The sequence shown here is derived from an EMBL/GenBank/DDBJ whole genome shotgun (WGS) entry which is preliminary data.</text>
</comment>
<accession>A0A7J7CSW9</accession>
<dbReference type="Pfam" id="PF05182">
    <property type="entry name" value="Fip1"/>
    <property type="match status" value="1"/>
</dbReference>
<dbReference type="FunCoup" id="A0A7J7CSW9">
    <property type="interactions" value="414"/>
</dbReference>
<reference evidence="7 8" key="1">
    <citation type="journal article" date="2020" name="Nat. Commun.">
        <title>Genome of Tripterygium wilfordii and identification of cytochrome P450 involved in triptolide biosynthesis.</title>
        <authorList>
            <person name="Tu L."/>
            <person name="Su P."/>
            <person name="Zhang Z."/>
            <person name="Gao L."/>
            <person name="Wang J."/>
            <person name="Hu T."/>
            <person name="Zhou J."/>
            <person name="Zhang Y."/>
            <person name="Zhao Y."/>
            <person name="Liu Y."/>
            <person name="Song Y."/>
            <person name="Tong Y."/>
            <person name="Lu Y."/>
            <person name="Yang J."/>
            <person name="Xu C."/>
            <person name="Jia M."/>
            <person name="Peters R.J."/>
            <person name="Huang L."/>
            <person name="Gao W."/>
        </authorList>
    </citation>
    <scope>NUCLEOTIDE SEQUENCE [LARGE SCALE GENOMIC DNA]</scope>
    <source>
        <strain evidence="8">cv. XIE 37</strain>
        <tissue evidence="7">Leaf</tissue>
    </source>
</reference>
<dbReference type="GO" id="GO:0006397">
    <property type="term" value="P:mRNA processing"/>
    <property type="evidence" value="ECO:0007669"/>
    <property type="project" value="UniProtKB-KW"/>
</dbReference>
<gene>
    <name evidence="7" type="ORF">HS088_TW14G01215</name>
</gene>
<dbReference type="AlphaFoldDB" id="A0A7J7CSW9"/>
<dbReference type="PANTHER" id="PTHR36884:SF4">
    <property type="entry name" value="FIP1[III]-LIKE PROTEIN"/>
    <property type="match status" value="1"/>
</dbReference>
<evidence type="ECO:0000313" key="7">
    <source>
        <dbReference type="EMBL" id="KAF5737059.1"/>
    </source>
</evidence>
<evidence type="ECO:0000256" key="1">
    <source>
        <dbReference type="ARBA" id="ARBA00004123"/>
    </source>
</evidence>
<protein>
    <recommendedName>
        <fullName evidence="6">Pre-mRNA polyadenylation factor Fip1 domain-containing protein</fullName>
    </recommendedName>
</protein>
<evidence type="ECO:0000256" key="5">
    <source>
        <dbReference type="SAM" id="MobiDB-lite"/>
    </source>
</evidence>
<dbReference type="InterPro" id="IPR007854">
    <property type="entry name" value="Fip1_dom"/>
</dbReference>
<organism evidence="7 8">
    <name type="scientific">Tripterygium wilfordii</name>
    <name type="common">Thunder God vine</name>
    <dbReference type="NCBI Taxonomy" id="458696"/>
    <lineage>
        <taxon>Eukaryota</taxon>
        <taxon>Viridiplantae</taxon>
        <taxon>Streptophyta</taxon>
        <taxon>Embryophyta</taxon>
        <taxon>Tracheophyta</taxon>
        <taxon>Spermatophyta</taxon>
        <taxon>Magnoliopsida</taxon>
        <taxon>eudicotyledons</taxon>
        <taxon>Gunneridae</taxon>
        <taxon>Pentapetalae</taxon>
        <taxon>rosids</taxon>
        <taxon>fabids</taxon>
        <taxon>Celastrales</taxon>
        <taxon>Celastraceae</taxon>
        <taxon>Tripterygium</taxon>
    </lineage>
</organism>
<evidence type="ECO:0000256" key="3">
    <source>
        <dbReference type="ARBA" id="ARBA00022664"/>
    </source>
</evidence>
<dbReference type="PANTHER" id="PTHR36884">
    <property type="entry name" value="FIP1[III]-LIKE PROTEIN"/>
    <property type="match status" value="1"/>
</dbReference>
<evidence type="ECO:0000256" key="2">
    <source>
        <dbReference type="ARBA" id="ARBA00007459"/>
    </source>
</evidence>
<evidence type="ECO:0000256" key="4">
    <source>
        <dbReference type="ARBA" id="ARBA00023242"/>
    </source>
</evidence>
<dbReference type="InParanoid" id="A0A7J7CSW9"/>
<feature type="region of interest" description="Disordered" evidence="5">
    <location>
        <begin position="1157"/>
        <end position="1197"/>
    </location>
</feature>
<feature type="compositionally biased region" description="Basic residues" evidence="5">
    <location>
        <begin position="1187"/>
        <end position="1197"/>
    </location>
</feature>
<keyword evidence="4" id="KW-0539">Nucleus</keyword>
<keyword evidence="3" id="KW-0507">mRNA processing</keyword>
<feature type="region of interest" description="Disordered" evidence="5">
    <location>
        <begin position="425"/>
        <end position="562"/>
    </location>
</feature>
<proteinExistence type="inferred from homology"/>
<keyword evidence="8" id="KW-1185">Reference proteome</keyword>
<dbReference type="Proteomes" id="UP000593562">
    <property type="component" value="Unassembled WGS sequence"/>
</dbReference>
<feature type="region of interest" description="Disordered" evidence="5">
    <location>
        <begin position="284"/>
        <end position="335"/>
    </location>
</feature>
<feature type="compositionally biased region" description="Polar residues" evidence="5">
    <location>
        <begin position="526"/>
        <end position="550"/>
    </location>
</feature>
<comment type="subcellular location">
    <subcellularLocation>
        <location evidence="1">Nucleus</location>
    </subcellularLocation>
</comment>
<comment type="similarity">
    <text evidence="2">Belongs to the FIP1 family.</text>
</comment>